<evidence type="ECO:0000313" key="5">
    <source>
        <dbReference type="EMBL" id="HCL03761.1"/>
    </source>
</evidence>
<dbReference type="SUPFAM" id="SSF51445">
    <property type="entry name" value="(Trans)glycosidases"/>
    <property type="match status" value="1"/>
</dbReference>
<comment type="similarity">
    <text evidence="1 4">Belongs to the glycosyl hydrolase 1 family.</text>
</comment>
<dbReference type="EMBL" id="DPVV01000508">
    <property type="protein sequence ID" value="HCL03761.1"/>
    <property type="molecule type" value="Genomic_DNA"/>
</dbReference>
<dbReference type="Proteomes" id="UP000262969">
    <property type="component" value="Unassembled WGS sequence"/>
</dbReference>
<gene>
    <name evidence="5" type="ORF">DHW61_15380</name>
</gene>
<dbReference type="InterPro" id="IPR001360">
    <property type="entry name" value="Glyco_hydro_1"/>
</dbReference>
<evidence type="ECO:0000313" key="6">
    <source>
        <dbReference type="Proteomes" id="UP000262969"/>
    </source>
</evidence>
<keyword evidence="3" id="KW-0326">Glycosidase</keyword>
<dbReference type="PANTHER" id="PTHR10353:SF209">
    <property type="entry name" value="GALACTOLIPID GALACTOSYLTRANSFERASE SFR2, CHLOROPLASTIC"/>
    <property type="match status" value="1"/>
</dbReference>
<dbReference type="PRINTS" id="PR00131">
    <property type="entry name" value="GLHYDRLASE1"/>
</dbReference>
<evidence type="ECO:0000256" key="1">
    <source>
        <dbReference type="ARBA" id="ARBA00010838"/>
    </source>
</evidence>
<evidence type="ECO:0000256" key="3">
    <source>
        <dbReference type="ARBA" id="ARBA00023295"/>
    </source>
</evidence>
<comment type="caution">
    <text evidence="5">The sequence shown here is derived from an EMBL/GenBank/DDBJ whole genome shotgun (WGS) entry which is preliminary data.</text>
</comment>
<dbReference type="Pfam" id="PF00232">
    <property type="entry name" value="Glyco_hydro_1"/>
    <property type="match status" value="1"/>
</dbReference>
<dbReference type="InterPro" id="IPR017853">
    <property type="entry name" value="GH"/>
</dbReference>
<name>A0A3D2X9H0_9FIRM</name>
<dbReference type="Gene3D" id="3.20.20.80">
    <property type="entry name" value="Glycosidases"/>
    <property type="match status" value="1"/>
</dbReference>
<accession>A0A3D2X9H0</accession>
<organism evidence="5 6">
    <name type="scientific">Lachnoclostridium phytofermentans</name>
    <dbReference type="NCBI Taxonomy" id="66219"/>
    <lineage>
        <taxon>Bacteria</taxon>
        <taxon>Bacillati</taxon>
        <taxon>Bacillota</taxon>
        <taxon>Clostridia</taxon>
        <taxon>Lachnospirales</taxon>
        <taxon>Lachnospiraceae</taxon>
    </lineage>
</organism>
<dbReference type="PANTHER" id="PTHR10353">
    <property type="entry name" value="GLYCOSYL HYDROLASE"/>
    <property type="match status" value="1"/>
</dbReference>
<proteinExistence type="inferred from homology"/>
<reference evidence="5 6" key="1">
    <citation type="journal article" date="2018" name="Nat. Biotechnol.">
        <title>A standardized bacterial taxonomy based on genome phylogeny substantially revises the tree of life.</title>
        <authorList>
            <person name="Parks D.H."/>
            <person name="Chuvochina M."/>
            <person name="Waite D.W."/>
            <person name="Rinke C."/>
            <person name="Skarshewski A."/>
            <person name="Chaumeil P.A."/>
            <person name="Hugenholtz P."/>
        </authorList>
    </citation>
    <scope>NUCLEOTIDE SEQUENCE [LARGE SCALE GENOMIC DNA]</scope>
    <source>
        <strain evidence="5">UBA11728</strain>
    </source>
</reference>
<dbReference type="AlphaFoldDB" id="A0A3D2X9H0"/>
<sequence>MAFQLLPGMQLGVASAPAQIEGGDVDHSWNNWYHLGHIQDGSSPQRANQHWERWQEDIELMQSMGIKRYRLGIEWARLEPKENNWNKEAVKHYRKLLTFMKSQGIEPLLTLHHFTNPMWFEKRGGFTKEENIRAFLRYVSFTVRSFGDLVSEYITINEPNVYATLGYFGGGFPPGENSVLLTSKVMSVMATCHIKSYRMIHRIRSKMGYNDTKVGFAHHARVFAPENPKNPLHISYTVLSKWMFQGALAKACLTGQFLPPLKNISNVPHGQYADFHGLNYYTRSTINKLGDGVAKNCPKNDLEWEIYPHGIVSCAQELYSILKRPIYITENGTCDNQDTFRSRYIYEHLKALCASNLPIARYYHWCFCDNFEWLEGESARFGIVHIDYETQARTIKQSGRFYSEIIEQGGVTERLYEKYVHEEEYHS</sequence>
<keyword evidence="2 5" id="KW-0378">Hydrolase</keyword>
<dbReference type="GO" id="GO:0008422">
    <property type="term" value="F:beta-glucosidase activity"/>
    <property type="evidence" value="ECO:0007669"/>
    <property type="project" value="TreeGrafter"/>
</dbReference>
<evidence type="ECO:0000256" key="4">
    <source>
        <dbReference type="RuleBase" id="RU003690"/>
    </source>
</evidence>
<evidence type="ECO:0000256" key="2">
    <source>
        <dbReference type="ARBA" id="ARBA00022801"/>
    </source>
</evidence>
<dbReference type="GO" id="GO:0005975">
    <property type="term" value="P:carbohydrate metabolic process"/>
    <property type="evidence" value="ECO:0007669"/>
    <property type="project" value="InterPro"/>
</dbReference>
<protein>
    <submittedName>
        <fullName evidence="5">Glycoside hydrolase family 1 protein</fullName>
    </submittedName>
</protein>